<dbReference type="AlphaFoldDB" id="A0A0P6XV77"/>
<reference evidence="2 3" key="1">
    <citation type="submission" date="2015-07" db="EMBL/GenBank/DDBJ databases">
        <title>Whole genome sequence of Thermanaerothrix daxensis DSM 23592.</title>
        <authorList>
            <person name="Hemp J."/>
            <person name="Ward L.M."/>
            <person name="Pace L.A."/>
            <person name="Fischer W.W."/>
        </authorList>
    </citation>
    <scope>NUCLEOTIDE SEQUENCE [LARGE SCALE GENOMIC DNA]</scope>
    <source>
        <strain evidence="2 3">GNS-1</strain>
    </source>
</reference>
<dbReference type="STRING" id="869279.SE15_03050"/>
<organism evidence="2 3">
    <name type="scientific">Thermanaerothrix daxensis</name>
    <dbReference type="NCBI Taxonomy" id="869279"/>
    <lineage>
        <taxon>Bacteria</taxon>
        <taxon>Bacillati</taxon>
        <taxon>Chloroflexota</taxon>
        <taxon>Anaerolineae</taxon>
        <taxon>Anaerolineales</taxon>
        <taxon>Anaerolineaceae</taxon>
        <taxon>Thermanaerothrix</taxon>
    </lineage>
</organism>
<sequence length="174" mass="20816">MTPESSEESLDRLKMVHYLYMIGHLWLDLTLANFPSIRDWFWRARYFDTSDRGSVNPRDLLSFAYCAAAQLGLPLTFSSVRNLLLNRDFFFNHLPFPPDDPRWKYGRDYGVGFVLWFWWQSKDTDPFRQQLSEIIAPIPDDIDRALFLFWPAIPDDVLDIYQRYRRDFTESSQK</sequence>
<evidence type="ECO:0000256" key="1">
    <source>
        <dbReference type="SAM" id="Phobius"/>
    </source>
</evidence>
<protein>
    <submittedName>
        <fullName evidence="2">Uncharacterized protein</fullName>
    </submittedName>
</protein>
<proteinExistence type="predicted"/>
<dbReference type="Proteomes" id="UP000050544">
    <property type="component" value="Unassembled WGS sequence"/>
</dbReference>
<keyword evidence="1" id="KW-0472">Membrane</keyword>
<accession>A0A0P6XV77</accession>
<gene>
    <name evidence="2" type="ORF">SE15_03050</name>
</gene>
<feature type="transmembrane region" description="Helical" evidence="1">
    <location>
        <begin position="15"/>
        <end position="34"/>
    </location>
</feature>
<evidence type="ECO:0000313" key="2">
    <source>
        <dbReference type="EMBL" id="KPL84158.1"/>
    </source>
</evidence>
<evidence type="ECO:0000313" key="3">
    <source>
        <dbReference type="Proteomes" id="UP000050544"/>
    </source>
</evidence>
<comment type="caution">
    <text evidence="2">The sequence shown here is derived from an EMBL/GenBank/DDBJ whole genome shotgun (WGS) entry which is preliminary data.</text>
</comment>
<dbReference type="EMBL" id="LGKO01000002">
    <property type="protein sequence ID" value="KPL84158.1"/>
    <property type="molecule type" value="Genomic_DNA"/>
</dbReference>
<keyword evidence="3" id="KW-1185">Reference proteome</keyword>
<name>A0A0P6XV77_9CHLR</name>
<keyword evidence="1" id="KW-0812">Transmembrane</keyword>
<keyword evidence="1" id="KW-1133">Transmembrane helix</keyword>